<evidence type="ECO:0000256" key="6">
    <source>
        <dbReference type="ARBA" id="ARBA00023098"/>
    </source>
</evidence>
<dbReference type="GO" id="GO:0005635">
    <property type="term" value="C:nuclear envelope"/>
    <property type="evidence" value="ECO:0007669"/>
    <property type="project" value="TreeGrafter"/>
</dbReference>
<dbReference type="InterPro" id="IPR004821">
    <property type="entry name" value="Cyt_trans-like"/>
</dbReference>
<dbReference type="InterPro" id="IPR014729">
    <property type="entry name" value="Rossmann-like_a/b/a_fold"/>
</dbReference>
<dbReference type="GeneID" id="80877586"/>
<keyword evidence="2" id="KW-0444">Lipid biosynthesis</keyword>
<evidence type="ECO:0000256" key="10">
    <source>
        <dbReference type="ARBA" id="ARBA00076205"/>
    </source>
</evidence>
<feature type="compositionally biased region" description="Basic and acidic residues" evidence="12">
    <location>
        <begin position="1"/>
        <end position="16"/>
    </location>
</feature>
<dbReference type="PANTHER" id="PTHR10739:SF13">
    <property type="entry name" value="CHOLINE-PHOSPHATE CYTIDYLYLTRANSFERASE"/>
    <property type="match status" value="1"/>
</dbReference>
<evidence type="ECO:0000256" key="3">
    <source>
        <dbReference type="ARBA" id="ARBA00022553"/>
    </source>
</evidence>
<dbReference type="NCBIfam" id="TIGR00125">
    <property type="entry name" value="cyt_tran_rel"/>
    <property type="match status" value="1"/>
</dbReference>
<dbReference type="GO" id="GO:0004105">
    <property type="term" value="F:choline-phosphate cytidylyltransferase activity"/>
    <property type="evidence" value="ECO:0007669"/>
    <property type="project" value="UniProtKB-EC"/>
</dbReference>
<comment type="similarity">
    <text evidence="1">Belongs to the cytidylyltransferase family.</text>
</comment>
<organism evidence="14 15">
    <name type="scientific">Schizosaccharomyces osmophilus</name>
    <dbReference type="NCBI Taxonomy" id="2545709"/>
    <lineage>
        <taxon>Eukaryota</taxon>
        <taxon>Fungi</taxon>
        <taxon>Dikarya</taxon>
        <taxon>Ascomycota</taxon>
        <taxon>Taphrinomycotina</taxon>
        <taxon>Schizosaccharomycetes</taxon>
        <taxon>Schizosaccharomycetales</taxon>
        <taxon>Schizosaccharomycetaceae</taxon>
        <taxon>Schizosaccharomyces</taxon>
    </lineage>
</organism>
<dbReference type="EMBL" id="CP115613">
    <property type="protein sequence ID" value="WBW75617.1"/>
    <property type="molecule type" value="Genomic_DNA"/>
</dbReference>
<evidence type="ECO:0000256" key="5">
    <source>
        <dbReference type="ARBA" id="ARBA00022695"/>
    </source>
</evidence>
<keyword evidence="8" id="KW-1208">Phospholipid metabolism</keyword>
<dbReference type="InterPro" id="IPR045049">
    <property type="entry name" value="Pcy1-like"/>
</dbReference>
<name>A0AAF0AYI8_9SCHI</name>
<evidence type="ECO:0000313" key="14">
    <source>
        <dbReference type="EMBL" id="WBW75617.1"/>
    </source>
</evidence>
<dbReference type="Proteomes" id="UP001212411">
    <property type="component" value="Chromosome 3"/>
</dbReference>
<reference evidence="14 15" key="1">
    <citation type="journal article" date="2023" name="G3 (Bethesda)">
        <title>A high-quality reference genome for the fission yeast Schizosaccharomyces osmophilus.</title>
        <authorList>
            <person name="Jia G.S."/>
            <person name="Zhang W.C."/>
            <person name="Liang Y."/>
            <person name="Liu X.H."/>
            <person name="Rhind N."/>
            <person name="Pidoux A."/>
            <person name="Brysch-Herzberg M."/>
            <person name="Du L.L."/>
        </authorList>
    </citation>
    <scope>NUCLEOTIDE SEQUENCE [LARGE SCALE GENOMIC DNA]</scope>
    <source>
        <strain evidence="14 15">CBS 15793</strain>
    </source>
</reference>
<dbReference type="RefSeq" id="XP_056039860.1">
    <property type="nucleotide sequence ID" value="XM_056182897.1"/>
</dbReference>
<proteinExistence type="inferred from homology"/>
<evidence type="ECO:0000256" key="8">
    <source>
        <dbReference type="ARBA" id="ARBA00023264"/>
    </source>
</evidence>
<evidence type="ECO:0000256" key="11">
    <source>
        <dbReference type="ARBA" id="ARBA00080967"/>
    </source>
</evidence>
<accession>A0AAF0AYI8</accession>
<evidence type="ECO:0000256" key="2">
    <source>
        <dbReference type="ARBA" id="ARBA00022516"/>
    </source>
</evidence>
<dbReference type="PANTHER" id="PTHR10739">
    <property type="entry name" value="CYTIDYLYLTRANSFERASE"/>
    <property type="match status" value="1"/>
</dbReference>
<dbReference type="SUPFAM" id="SSF52374">
    <property type="entry name" value="Nucleotidylyl transferase"/>
    <property type="match status" value="1"/>
</dbReference>
<dbReference type="Pfam" id="PF01467">
    <property type="entry name" value="CTP_transf_like"/>
    <property type="match status" value="1"/>
</dbReference>
<keyword evidence="5 14" id="KW-0548">Nucleotidyltransferase</keyword>
<evidence type="ECO:0000256" key="4">
    <source>
        <dbReference type="ARBA" id="ARBA00022679"/>
    </source>
</evidence>
<dbReference type="EC" id="2.7.7.15" evidence="9"/>
<evidence type="ECO:0000256" key="7">
    <source>
        <dbReference type="ARBA" id="ARBA00023209"/>
    </source>
</evidence>
<dbReference type="AlphaFoldDB" id="A0AAF0AYI8"/>
<dbReference type="InterPro" id="IPR041723">
    <property type="entry name" value="CCT"/>
</dbReference>
<keyword evidence="7" id="KW-0594">Phospholipid biosynthesis</keyword>
<evidence type="ECO:0000313" key="15">
    <source>
        <dbReference type="Proteomes" id="UP001212411"/>
    </source>
</evidence>
<dbReference type="GO" id="GO:0031210">
    <property type="term" value="F:phosphatidylcholine binding"/>
    <property type="evidence" value="ECO:0007669"/>
    <property type="project" value="TreeGrafter"/>
</dbReference>
<sequence length="373" mass="42847">MGEIESRKDQNAKRPIENVNFSEDEDSVKQQAKKVTIDTSEEEEKSESNNEDQNLTDESNEDQTTPSYPTSDTDEDEAHTEVKFKEQYSEFNYPINEPPSDRAVRVYADGVFDLFHIGHMRQLEQAKKVFSNVHLIVGLPNDKLTHRLKGLTVMNDKERAEALRHCKWVDEVVESAPWVITPDFLEEHKIDFVAHDDIPYASDDSGDIYLPVKKVGKFIPTKRTEGVSTSDLLTRIIRDYDQYVMRNLARGVDRKVLNVSLFKKNELDFRHHIKMLRDTIRNHWVSTSRDLKADIKSFLSMATTDYQLQYTPLHGSSAPPSPGPGNHQNSFLGGLNRWMQRRSSSQYDLLGMKANLSNQPSENDDAVTLKHHQ</sequence>
<feature type="compositionally biased region" description="Polar residues" evidence="12">
    <location>
        <begin position="62"/>
        <end position="71"/>
    </location>
</feature>
<dbReference type="Gene3D" id="3.40.50.620">
    <property type="entry name" value="HUPs"/>
    <property type="match status" value="1"/>
</dbReference>
<dbReference type="FunFam" id="3.40.50.620:FF:000147">
    <property type="entry name" value="Cholinephosphate cytidylyltransferase"/>
    <property type="match status" value="1"/>
</dbReference>
<gene>
    <name evidence="14" type="primary">pcy1</name>
    <name evidence="14" type="ORF">SOMG_04110</name>
</gene>
<keyword evidence="6" id="KW-0443">Lipid metabolism</keyword>
<feature type="region of interest" description="Disordered" evidence="12">
    <location>
        <begin position="311"/>
        <end position="332"/>
    </location>
</feature>
<feature type="domain" description="Cytidyltransferase-like" evidence="13">
    <location>
        <begin position="107"/>
        <end position="233"/>
    </location>
</feature>
<dbReference type="CDD" id="cd02174">
    <property type="entry name" value="CCT"/>
    <property type="match status" value="1"/>
</dbReference>
<protein>
    <recommendedName>
        <fullName evidence="9">choline-phosphate cytidylyltransferase</fullName>
        <ecNumber evidence="9">2.7.7.15</ecNumber>
    </recommendedName>
    <alternativeName>
        <fullName evidence="10">CTP:phosphocholine cytidylyltransferase</fullName>
    </alternativeName>
    <alternativeName>
        <fullName evidence="11">Phosphorylcholine transferase</fullName>
    </alternativeName>
</protein>
<evidence type="ECO:0000256" key="12">
    <source>
        <dbReference type="SAM" id="MobiDB-lite"/>
    </source>
</evidence>
<dbReference type="KEGG" id="som:SOMG_04110"/>
<feature type="region of interest" description="Disordered" evidence="12">
    <location>
        <begin position="1"/>
        <end position="79"/>
    </location>
</feature>
<evidence type="ECO:0000259" key="13">
    <source>
        <dbReference type="Pfam" id="PF01467"/>
    </source>
</evidence>
<keyword evidence="3" id="KW-0597">Phosphoprotein</keyword>
<keyword evidence="15" id="KW-1185">Reference proteome</keyword>
<evidence type="ECO:0000256" key="9">
    <source>
        <dbReference type="ARBA" id="ARBA00026101"/>
    </source>
</evidence>
<evidence type="ECO:0000256" key="1">
    <source>
        <dbReference type="ARBA" id="ARBA00010101"/>
    </source>
</evidence>
<keyword evidence="4" id="KW-0808">Transferase</keyword>